<protein>
    <submittedName>
        <fullName evidence="3">RNA polymerase sigma-70 factor (ECF subfamily)</fullName>
    </submittedName>
</protein>
<comment type="caution">
    <text evidence="3">The sequence shown here is derived from an EMBL/GenBank/DDBJ whole genome shotgun (WGS) entry which is preliminary data.</text>
</comment>
<dbReference type="PANTHER" id="PTHR47756:SF2">
    <property type="entry name" value="BLL6612 PROTEIN"/>
    <property type="match status" value="1"/>
</dbReference>
<dbReference type="InterPro" id="IPR013325">
    <property type="entry name" value="RNA_pol_sigma_r2"/>
</dbReference>
<keyword evidence="4" id="KW-1185">Reference proteome</keyword>
<evidence type="ECO:0000313" key="4">
    <source>
        <dbReference type="Proteomes" id="UP000293433"/>
    </source>
</evidence>
<dbReference type="SUPFAM" id="SSF88659">
    <property type="entry name" value="Sigma3 and sigma4 domains of RNA polymerase sigma factors"/>
    <property type="match status" value="1"/>
</dbReference>
<accession>A0A4Q7LMK7</accession>
<dbReference type="InterPro" id="IPR013324">
    <property type="entry name" value="RNA_pol_sigma_r3/r4-like"/>
</dbReference>
<feature type="domain" description="DUF6596" evidence="2">
    <location>
        <begin position="176"/>
        <end position="277"/>
    </location>
</feature>
<dbReference type="OrthoDB" id="9780299at2"/>
<dbReference type="PANTHER" id="PTHR47756">
    <property type="entry name" value="BLL6612 PROTEIN-RELATED"/>
    <property type="match status" value="1"/>
</dbReference>
<evidence type="ECO:0000259" key="2">
    <source>
        <dbReference type="Pfam" id="PF20239"/>
    </source>
</evidence>
<dbReference type="GO" id="GO:0006352">
    <property type="term" value="P:DNA-templated transcription initiation"/>
    <property type="evidence" value="ECO:0007669"/>
    <property type="project" value="InterPro"/>
</dbReference>
<gene>
    <name evidence="3" type="ORF">EV685_2434</name>
</gene>
<evidence type="ECO:0000259" key="1">
    <source>
        <dbReference type="Pfam" id="PF04542"/>
    </source>
</evidence>
<dbReference type="EMBL" id="SGWV01000009">
    <property type="protein sequence ID" value="RZS54948.1"/>
    <property type="molecule type" value="Genomic_DNA"/>
</dbReference>
<feature type="domain" description="RNA polymerase sigma-70 region 2" evidence="1">
    <location>
        <begin position="14"/>
        <end position="75"/>
    </location>
</feature>
<sequence>MSARQAAEQAARQAYGRLLALLVGRSRDIAASEDALSEAFLAALRTWPDDGVPANPQAWLLTAARNSLHNMRRHQGVVDASAIDLAILQDEAEPEASDLPDDRLRLLFVCAHPAIDAAVRTPLMLQTVLGLDAGQIAAAFLVAPATMGQRLVRAKAKIRDAGLRFELPGAEDMPDRLDDVLAAIYAAYGTSWDAVPGADTGQQGLIGEAIFLSRLLVALLPDQPEARGLLALMLYCEARRPARRAADGAFVPLKHQDARLWRRDLIIEAEAHLTTAAQRGVFGRYQCEAAIQSVHVQTPITGRTNHEALATLYRLLAQHSPTVGVFVAQAAALLEAGDATGAGLLLSRLAPGDVSTYQPYWVTLARVAAATGQHAVAQEAHERAVGLTEDPTIRAYLLASVRPAD</sequence>
<dbReference type="AlphaFoldDB" id="A0A4Q7LMK7"/>
<name>A0A4Q7LMK7_9BURK</name>
<evidence type="ECO:0000313" key="3">
    <source>
        <dbReference type="EMBL" id="RZS54948.1"/>
    </source>
</evidence>
<dbReference type="RefSeq" id="WP_130482254.1">
    <property type="nucleotide sequence ID" value="NZ_SGWV01000009.1"/>
</dbReference>
<dbReference type="InterPro" id="IPR007627">
    <property type="entry name" value="RNA_pol_sigma70_r2"/>
</dbReference>
<organism evidence="3 4">
    <name type="scientific">Sphaerotilus mobilis</name>
    <dbReference type="NCBI Taxonomy" id="47994"/>
    <lineage>
        <taxon>Bacteria</taxon>
        <taxon>Pseudomonadati</taxon>
        <taxon>Pseudomonadota</taxon>
        <taxon>Betaproteobacteria</taxon>
        <taxon>Burkholderiales</taxon>
        <taxon>Sphaerotilaceae</taxon>
        <taxon>Sphaerotilus</taxon>
    </lineage>
</organism>
<dbReference type="SUPFAM" id="SSF88946">
    <property type="entry name" value="Sigma2 domain of RNA polymerase sigma factors"/>
    <property type="match status" value="1"/>
</dbReference>
<proteinExistence type="predicted"/>
<dbReference type="Proteomes" id="UP000293433">
    <property type="component" value="Unassembled WGS sequence"/>
</dbReference>
<dbReference type="GO" id="GO:0003700">
    <property type="term" value="F:DNA-binding transcription factor activity"/>
    <property type="evidence" value="ECO:0007669"/>
    <property type="project" value="InterPro"/>
</dbReference>
<dbReference type="Gene3D" id="1.10.1740.10">
    <property type="match status" value="1"/>
</dbReference>
<reference evidence="3 4" key="1">
    <citation type="submission" date="2019-02" db="EMBL/GenBank/DDBJ databases">
        <title>Genomic Encyclopedia of Type Strains, Phase IV (KMG-IV): sequencing the most valuable type-strain genomes for metagenomic binning, comparative biology and taxonomic classification.</title>
        <authorList>
            <person name="Goeker M."/>
        </authorList>
    </citation>
    <scope>NUCLEOTIDE SEQUENCE [LARGE SCALE GENOMIC DNA]</scope>
    <source>
        <strain evidence="3 4">DSM 10617</strain>
    </source>
</reference>
<dbReference type="InterPro" id="IPR046531">
    <property type="entry name" value="DUF6596"/>
</dbReference>
<dbReference type="Pfam" id="PF04542">
    <property type="entry name" value="Sigma70_r2"/>
    <property type="match status" value="1"/>
</dbReference>
<dbReference type="Pfam" id="PF20239">
    <property type="entry name" value="DUF6596"/>
    <property type="match status" value="1"/>
</dbReference>